<dbReference type="Pfam" id="PF03323">
    <property type="entry name" value="GerA"/>
    <property type="match status" value="1"/>
</dbReference>
<keyword evidence="5" id="KW-1133">Transmembrane helix</keyword>
<gene>
    <name evidence="6" type="ORF">J2S74_002206</name>
</gene>
<keyword evidence="3 4" id="KW-0472">Membrane</keyword>
<feature type="transmembrane region" description="Helical" evidence="5">
    <location>
        <begin position="364"/>
        <end position="385"/>
    </location>
</feature>
<accession>A0ABT9ZUA7</accession>
<evidence type="ECO:0000256" key="3">
    <source>
        <dbReference type="ARBA" id="ARBA00023136"/>
    </source>
</evidence>
<evidence type="ECO:0000256" key="4">
    <source>
        <dbReference type="PIRNR" id="PIRNR005690"/>
    </source>
</evidence>
<evidence type="ECO:0000256" key="1">
    <source>
        <dbReference type="ARBA" id="ARBA00004141"/>
    </source>
</evidence>
<evidence type="ECO:0000313" key="7">
    <source>
        <dbReference type="Proteomes" id="UP001230005"/>
    </source>
</evidence>
<dbReference type="PIRSF" id="PIRSF005690">
    <property type="entry name" value="GerBA"/>
    <property type="match status" value="1"/>
</dbReference>
<evidence type="ECO:0000256" key="2">
    <source>
        <dbReference type="ARBA" id="ARBA00005278"/>
    </source>
</evidence>
<name>A0ABT9ZUA7_9BACI</name>
<protein>
    <submittedName>
        <fullName evidence="6">Stage V sporulation protein AF</fullName>
    </submittedName>
</protein>
<sequence length="496" mass="55236">MSLEPPDKVTPISKHLLDNEKLIKERLGFGVSFDVGVRKLSILGKEVHLYFVNGLCDTQFIIELLKQLMFLDARGRIVHSSKIKEAINNHLVHVIVDETSSLDMSIKQVLSGYIFLLLEGVDEAIIVDMRKFPDRDPGESDLEKVVRGSRDGFTENIILNTALTRRRIRDERLRNELMQVGSRSKTDISISYIDGIVDPNLVKILKKELAAIDIDGLTMTDKVVEEYLVKQGLNPFPLTRYTERPDIAATHLLEGHVVIFVDTSPSVIIAPTTIFYHVQHAEEYRQAPFVGSFLRWVRFAGIFFSLFIVPFWLLMVIQPSLLPGALEFIGPSEITNIPVVVQILIAELGIDLLRLAAVHTPGPLATALGLVAALLIGDIAIQVGLFTAEVVLYVALSAIGMFATPSYELAIALRTVKILLILIVAIFKAPGFIIGTTAFLLFLTTLKVFAKPYLWPFLPFDPKALWHILIRAATPSMKTRPSIVNPKNTTKQSNSN</sequence>
<dbReference type="Proteomes" id="UP001230005">
    <property type="component" value="Unassembled WGS sequence"/>
</dbReference>
<evidence type="ECO:0000313" key="6">
    <source>
        <dbReference type="EMBL" id="MDQ0254827.1"/>
    </source>
</evidence>
<dbReference type="InterPro" id="IPR050768">
    <property type="entry name" value="UPF0353/GerABKA_families"/>
</dbReference>
<keyword evidence="7" id="KW-1185">Reference proteome</keyword>
<dbReference type="EMBL" id="JAUSUG010000007">
    <property type="protein sequence ID" value="MDQ0254827.1"/>
    <property type="molecule type" value="Genomic_DNA"/>
</dbReference>
<dbReference type="InterPro" id="IPR004995">
    <property type="entry name" value="Spore_Ger"/>
</dbReference>
<feature type="transmembrane region" description="Helical" evidence="5">
    <location>
        <begin position="296"/>
        <end position="317"/>
    </location>
</feature>
<proteinExistence type="inferred from homology"/>
<dbReference type="PANTHER" id="PTHR22550:SF9">
    <property type="entry name" value="STAGE V SPORULATION PROTEIN AF"/>
    <property type="match status" value="1"/>
</dbReference>
<feature type="transmembrane region" description="Helical" evidence="5">
    <location>
        <begin position="418"/>
        <end position="443"/>
    </location>
</feature>
<feature type="transmembrane region" description="Helical" evidence="5">
    <location>
        <begin position="391"/>
        <end position="411"/>
    </location>
</feature>
<comment type="similarity">
    <text evidence="2 4">Belongs to the GerABKA family.</text>
</comment>
<dbReference type="RefSeq" id="WP_307325315.1">
    <property type="nucleotide sequence ID" value="NZ_JAUSUG010000007.1"/>
</dbReference>
<comment type="subcellular location">
    <subcellularLocation>
        <location evidence="4">Cell membrane</location>
    </subcellularLocation>
    <subcellularLocation>
        <location evidence="1">Membrane</location>
        <topology evidence="1">Multi-pass membrane protein</topology>
    </subcellularLocation>
</comment>
<reference evidence="6 7" key="1">
    <citation type="submission" date="2023-07" db="EMBL/GenBank/DDBJ databases">
        <title>Genomic Encyclopedia of Type Strains, Phase IV (KMG-IV): sequencing the most valuable type-strain genomes for metagenomic binning, comparative biology and taxonomic classification.</title>
        <authorList>
            <person name="Goeker M."/>
        </authorList>
    </citation>
    <scope>NUCLEOTIDE SEQUENCE [LARGE SCALE GENOMIC DNA]</scope>
    <source>
        <strain evidence="6 7">DSM 9768</strain>
    </source>
</reference>
<organism evidence="6 7">
    <name type="scientific">Evansella vedderi</name>
    <dbReference type="NCBI Taxonomy" id="38282"/>
    <lineage>
        <taxon>Bacteria</taxon>
        <taxon>Bacillati</taxon>
        <taxon>Bacillota</taxon>
        <taxon>Bacilli</taxon>
        <taxon>Bacillales</taxon>
        <taxon>Bacillaceae</taxon>
        <taxon>Evansella</taxon>
    </lineage>
</organism>
<comment type="caution">
    <text evidence="6">The sequence shown here is derived from an EMBL/GenBank/DDBJ whole genome shotgun (WGS) entry which is preliminary data.</text>
</comment>
<evidence type="ECO:0000256" key="5">
    <source>
        <dbReference type="SAM" id="Phobius"/>
    </source>
</evidence>
<keyword evidence="5" id="KW-0812">Transmembrane</keyword>
<dbReference type="PANTHER" id="PTHR22550">
    <property type="entry name" value="SPORE GERMINATION PROTEIN"/>
    <property type="match status" value="1"/>
</dbReference>